<evidence type="ECO:0000313" key="5">
    <source>
        <dbReference type="Proteomes" id="UP001180724"/>
    </source>
</evidence>
<reference evidence="4" key="1">
    <citation type="submission" date="2024-05" db="EMBL/GenBank/DDBJ databases">
        <title>30 novel species of actinomycetes from the DSMZ collection.</title>
        <authorList>
            <person name="Nouioui I."/>
        </authorList>
    </citation>
    <scope>NUCLEOTIDE SEQUENCE</scope>
    <source>
        <strain evidence="4">DSM 40712</strain>
    </source>
</reference>
<feature type="region of interest" description="Disordered" evidence="2">
    <location>
        <begin position="256"/>
        <end position="280"/>
    </location>
</feature>
<dbReference type="RefSeq" id="WP_394816524.1">
    <property type="nucleotide sequence ID" value="NZ_JAVRFH010000036.1"/>
</dbReference>
<keyword evidence="5" id="KW-1185">Reference proteome</keyword>
<protein>
    <submittedName>
        <fullName evidence="4">Thioesterase domain-containing protein</fullName>
    </submittedName>
</protein>
<dbReference type="InterPro" id="IPR001031">
    <property type="entry name" value="Thioesterase"/>
</dbReference>
<gene>
    <name evidence="4" type="ORF">RM812_28545</name>
</gene>
<evidence type="ECO:0000256" key="2">
    <source>
        <dbReference type="SAM" id="MobiDB-lite"/>
    </source>
</evidence>
<dbReference type="SUPFAM" id="SSF53474">
    <property type="entry name" value="alpha/beta-Hydrolases"/>
    <property type="match status" value="1"/>
</dbReference>
<dbReference type="EMBL" id="JAVRFH010000036">
    <property type="protein sequence ID" value="MDT0614137.1"/>
    <property type="molecule type" value="Genomic_DNA"/>
</dbReference>
<dbReference type="InterPro" id="IPR012223">
    <property type="entry name" value="TEII"/>
</dbReference>
<dbReference type="PANTHER" id="PTHR11487:SF0">
    <property type="entry name" value="S-ACYL FATTY ACID SYNTHASE THIOESTERASE, MEDIUM CHAIN"/>
    <property type="match status" value="1"/>
</dbReference>
<dbReference type="PANTHER" id="PTHR11487">
    <property type="entry name" value="THIOESTERASE"/>
    <property type="match status" value="1"/>
</dbReference>
<accession>A0ABU3AVB4</accession>
<evidence type="ECO:0000256" key="1">
    <source>
        <dbReference type="ARBA" id="ARBA00007169"/>
    </source>
</evidence>
<organism evidence="4 5">
    <name type="scientific">Streptomyces lancefieldiae</name>
    <dbReference type="NCBI Taxonomy" id="3075520"/>
    <lineage>
        <taxon>Bacteria</taxon>
        <taxon>Bacillati</taxon>
        <taxon>Actinomycetota</taxon>
        <taxon>Actinomycetes</taxon>
        <taxon>Kitasatosporales</taxon>
        <taxon>Streptomycetaceae</taxon>
        <taxon>Streptomyces</taxon>
    </lineage>
</organism>
<sequence length="280" mass="30619">MPVTGTSAGGTDDKKWFRVHRRTAEPRLRLLCLPHAGGTAQLFHGWPALLPADVEVLAVRYPGRQDRLAEPCIESMDPMADAIATALRPWLDRPLALFGHSMGACVAYEVALRLETRGFVPAHLMVSAHEAPQRAERAALHEADDATLISHVRRLGDMHSEAYDIPELRELLLPALRSDYRLIESYHPSRPTPVKAPLTAYVGQDDTSCARDGVRAWSGLTATDSFDLRAFPGDHFYLVPREAEVVADVAARLARTGDSGRPAPRMAPAELPGDDGPTGR</sequence>
<dbReference type="Proteomes" id="UP001180724">
    <property type="component" value="Unassembled WGS sequence"/>
</dbReference>
<name>A0ABU3AVB4_9ACTN</name>
<evidence type="ECO:0000313" key="4">
    <source>
        <dbReference type="EMBL" id="MDT0614137.1"/>
    </source>
</evidence>
<comment type="caution">
    <text evidence="4">The sequence shown here is derived from an EMBL/GenBank/DDBJ whole genome shotgun (WGS) entry which is preliminary data.</text>
</comment>
<comment type="similarity">
    <text evidence="1">Belongs to the thioesterase family.</text>
</comment>
<feature type="domain" description="Thioesterase" evidence="3">
    <location>
        <begin position="29"/>
        <end position="248"/>
    </location>
</feature>
<dbReference type="Gene3D" id="3.40.50.1820">
    <property type="entry name" value="alpha/beta hydrolase"/>
    <property type="match status" value="1"/>
</dbReference>
<dbReference type="InterPro" id="IPR029058">
    <property type="entry name" value="AB_hydrolase_fold"/>
</dbReference>
<evidence type="ECO:0000259" key="3">
    <source>
        <dbReference type="Pfam" id="PF00975"/>
    </source>
</evidence>
<dbReference type="Pfam" id="PF00975">
    <property type="entry name" value="Thioesterase"/>
    <property type="match status" value="1"/>
</dbReference>
<proteinExistence type="inferred from homology"/>